<gene>
    <name evidence="4" type="ORF">ENR47_04600</name>
</gene>
<organism evidence="4">
    <name type="scientific">Oscillatoriales cyanobacterium SpSt-402</name>
    <dbReference type="NCBI Taxonomy" id="2282168"/>
    <lineage>
        <taxon>Bacteria</taxon>
        <taxon>Bacillati</taxon>
        <taxon>Cyanobacteriota</taxon>
        <taxon>Cyanophyceae</taxon>
        <taxon>Oscillatoriophycideae</taxon>
        <taxon>Oscillatoriales</taxon>
    </lineage>
</organism>
<evidence type="ECO:0000256" key="2">
    <source>
        <dbReference type="PROSITE-ProRule" id="PRU00169"/>
    </source>
</evidence>
<dbReference type="AlphaFoldDB" id="A0A832H1G1"/>
<name>A0A832H1G1_9CYAN</name>
<dbReference type="InterPro" id="IPR050595">
    <property type="entry name" value="Bact_response_regulator"/>
</dbReference>
<sequence>MTTRRLLFIDDEASIRTIAAASLQLTRNWKILTAPSGEEGIAIAQSQPLDAILLDVKMPKIDGLATLKALKADSSTQQIPVILLTATVKVATQYEYAQLGAKAVIIKPFDPANLANQIETALNWSTQ</sequence>
<dbReference type="SMART" id="SM00448">
    <property type="entry name" value="REC"/>
    <property type="match status" value="1"/>
</dbReference>
<reference evidence="4" key="1">
    <citation type="journal article" date="2020" name="mSystems">
        <title>Genome- and Community-Level Interaction Insights into Carbon Utilization and Element Cycling Functions of Hydrothermarchaeota in Hydrothermal Sediment.</title>
        <authorList>
            <person name="Zhou Z."/>
            <person name="Liu Y."/>
            <person name="Xu W."/>
            <person name="Pan J."/>
            <person name="Luo Z.H."/>
            <person name="Li M."/>
        </authorList>
    </citation>
    <scope>NUCLEOTIDE SEQUENCE [LARGE SCALE GENOMIC DNA]</scope>
    <source>
        <strain evidence="4">SpSt-402</strain>
    </source>
</reference>
<evidence type="ECO:0000256" key="1">
    <source>
        <dbReference type="ARBA" id="ARBA00022553"/>
    </source>
</evidence>
<feature type="domain" description="Response regulatory" evidence="3">
    <location>
        <begin position="5"/>
        <end position="122"/>
    </location>
</feature>
<feature type="modified residue" description="4-aspartylphosphate" evidence="2">
    <location>
        <position position="55"/>
    </location>
</feature>
<dbReference type="Gene3D" id="3.40.50.2300">
    <property type="match status" value="1"/>
</dbReference>
<comment type="caution">
    <text evidence="4">The sequence shown here is derived from an EMBL/GenBank/DDBJ whole genome shotgun (WGS) entry which is preliminary data.</text>
</comment>
<accession>A0A832H1G1</accession>
<dbReference type="PANTHER" id="PTHR44591">
    <property type="entry name" value="STRESS RESPONSE REGULATOR PROTEIN 1"/>
    <property type="match status" value="1"/>
</dbReference>
<protein>
    <submittedName>
        <fullName evidence="4">Response regulator</fullName>
    </submittedName>
</protein>
<dbReference type="InterPro" id="IPR001789">
    <property type="entry name" value="Sig_transdc_resp-reg_receiver"/>
</dbReference>
<evidence type="ECO:0000313" key="4">
    <source>
        <dbReference type="EMBL" id="HGW93551.1"/>
    </source>
</evidence>
<evidence type="ECO:0000259" key="3">
    <source>
        <dbReference type="PROSITE" id="PS50110"/>
    </source>
</evidence>
<dbReference type="PROSITE" id="PS50110">
    <property type="entry name" value="RESPONSE_REGULATORY"/>
    <property type="match status" value="1"/>
</dbReference>
<dbReference type="InterPro" id="IPR011006">
    <property type="entry name" value="CheY-like_superfamily"/>
</dbReference>
<dbReference type="SUPFAM" id="SSF52172">
    <property type="entry name" value="CheY-like"/>
    <property type="match status" value="1"/>
</dbReference>
<dbReference type="GO" id="GO:0000160">
    <property type="term" value="P:phosphorelay signal transduction system"/>
    <property type="evidence" value="ECO:0007669"/>
    <property type="project" value="InterPro"/>
</dbReference>
<dbReference type="Pfam" id="PF00072">
    <property type="entry name" value="Response_reg"/>
    <property type="match status" value="1"/>
</dbReference>
<dbReference type="EMBL" id="DSRD01000298">
    <property type="protein sequence ID" value="HGW93551.1"/>
    <property type="molecule type" value="Genomic_DNA"/>
</dbReference>
<proteinExistence type="predicted"/>
<dbReference type="CDD" id="cd17552">
    <property type="entry name" value="REC_RR468-like"/>
    <property type="match status" value="1"/>
</dbReference>
<keyword evidence="1 2" id="KW-0597">Phosphoprotein</keyword>
<dbReference type="PANTHER" id="PTHR44591:SF22">
    <property type="entry name" value="CHEY SUBFAMILY"/>
    <property type="match status" value="1"/>
</dbReference>